<organism evidence="1">
    <name type="scientific">viral metagenome</name>
    <dbReference type="NCBI Taxonomy" id="1070528"/>
    <lineage>
        <taxon>unclassified sequences</taxon>
        <taxon>metagenomes</taxon>
        <taxon>organismal metagenomes</taxon>
    </lineage>
</organism>
<protein>
    <submittedName>
        <fullName evidence="1">Uncharacterized protein</fullName>
    </submittedName>
</protein>
<evidence type="ECO:0000313" key="1">
    <source>
        <dbReference type="EMBL" id="QHT98544.1"/>
    </source>
</evidence>
<dbReference type="AlphaFoldDB" id="A0A6C0IYW7"/>
<accession>A0A6C0IYW7</accession>
<reference evidence="1" key="1">
    <citation type="journal article" date="2020" name="Nature">
        <title>Giant virus diversity and host interactions through global metagenomics.</title>
        <authorList>
            <person name="Schulz F."/>
            <person name="Roux S."/>
            <person name="Paez-Espino D."/>
            <person name="Jungbluth S."/>
            <person name="Walsh D.A."/>
            <person name="Denef V.J."/>
            <person name="McMahon K.D."/>
            <person name="Konstantinidis K.T."/>
            <person name="Eloe-Fadrosh E.A."/>
            <person name="Kyrpides N.C."/>
            <person name="Woyke T."/>
        </authorList>
    </citation>
    <scope>NUCLEOTIDE SEQUENCE</scope>
    <source>
        <strain evidence="1">GVMAG-M-3300025652-16</strain>
    </source>
</reference>
<sequence>MTDNITNFNYLSPTGFKVVVGRENYKHLQYFAQSVQHPGLEVQGVEVPYKRTNVSFTGNFIQNSTLTMDILIDENMESYKEMYDWMLRMVNEEHELVSPRGAIVPSSYADITVSILTSANNANRSIKYRNAFPTSLGDIQFAATSTGEYIVFPVSFKFDYFEFS</sequence>
<name>A0A6C0IYW7_9ZZZZ</name>
<proteinExistence type="predicted"/>
<dbReference type="EMBL" id="MN740293">
    <property type="protein sequence ID" value="QHT98544.1"/>
    <property type="molecule type" value="Genomic_DNA"/>
</dbReference>